<dbReference type="InterPro" id="IPR006369">
    <property type="entry name" value="Protohaem_IX_farnesylTrfase"/>
</dbReference>
<dbReference type="GO" id="GO:0008495">
    <property type="term" value="F:protoheme IX farnesyltransferase activity"/>
    <property type="evidence" value="ECO:0007669"/>
    <property type="project" value="UniProtKB-UniRule"/>
</dbReference>
<feature type="transmembrane region" description="Helical" evidence="14">
    <location>
        <begin position="220"/>
        <end position="237"/>
    </location>
</feature>
<dbReference type="PROSITE" id="PS00943">
    <property type="entry name" value="UBIA"/>
    <property type="match status" value="1"/>
</dbReference>
<protein>
    <recommendedName>
        <fullName evidence="11 14">Protoheme IX farnesyltransferase</fullName>
        <ecNumber evidence="3 14">2.5.1.141</ecNumber>
    </recommendedName>
    <alternativeName>
        <fullName evidence="12 14">Heme B farnesyltransferase</fullName>
    </alternativeName>
    <alternativeName>
        <fullName evidence="10 14">Heme O synthase</fullName>
    </alternativeName>
</protein>
<evidence type="ECO:0000256" key="11">
    <source>
        <dbReference type="ARBA" id="ARBA00040810"/>
    </source>
</evidence>
<comment type="similarity">
    <text evidence="14">Belongs to the UbiA prenyltransferase family. Protoheme IX farnesyltransferase subfamily.</text>
</comment>
<sequence>MTDASWSQTAREPEFGDYLELLKPRVMRLVVFTAAVGLLAAPVAVHPVIAVASILCIAVGAGASGALNMWWDSDIDAVMSRTKGRPIPSGRLTRGDALALGLALSGFSVVMLALFANLVAAGLLAFTIFFYSVVYSMWLKRATPQNIVIGGAAGAFPPMIGWAVATGGVSAASIAMFLMIFLWTPPHFWALALFRNDDYTRAGVPMLPVTSGERVTRNHIFAYSLILVPVTLVPAFSTIGGPVYLAGVLLLNAKLLADAWTVWRRDEATAAGDKLRAEKRFFGFSIVYLAIIFALILAEAGLKAGGLAPAHWPALF</sequence>
<comment type="subcellular location">
    <subcellularLocation>
        <location evidence="1 14">Cell membrane</location>
        <topology evidence="1 14">Multi-pass membrane protein</topology>
    </subcellularLocation>
</comment>
<dbReference type="InterPro" id="IPR044878">
    <property type="entry name" value="UbiA_sf"/>
</dbReference>
<dbReference type="InterPro" id="IPR030470">
    <property type="entry name" value="UbiA_prenylTrfase_CS"/>
</dbReference>
<keyword evidence="6 14" id="KW-0812">Transmembrane</keyword>
<keyword evidence="8 14" id="KW-0350">Heme biosynthesis</keyword>
<keyword evidence="16" id="KW-1185">Reference proteome</keyword>
<comment type="miscellaneous">
    <text evidence="14">Carbon 2 of the heme B porphyrin ring is defined according to the Fischer nomenclature.</text>
</comment>
<accession>A0A840SXX2</accession>
<gene>
    <name evidence="14" type="primary">ctaB</name>
    <name evidence="15" type="ORF">HNP73_003876</name>
</gene>
<dbReference type="InterPro" id="IPR000537">
    <property type="entry name" value="UbiA_prenyltransferase"/>
</dbReference>
<comment type="pathway">
    <text evidence="2 14">Porphyrin-containing compound metabolism; heme O biosynthesis; heme O from protoheme: step 1/1.</text>
</comment>
<dbReference type="EC" id="2.5.1.141" evidence="3 14"/>
<dbReference type="HAMAP" id="MF_00154">
    <property type="entry name" value="CyoE_CtaB"/>
    <property type="match status" value="1"/>
</dbReference>
<dbReference type="AlphaFoldDB" id="A0A840SXX2"/>
<dbReference type="EMBL" id="JACHFM010000004">
    <property type="protein sequence ID" value="MBB5223922.1"/>
    <property type="molecule type" value="Genomic_DNA"/>
</dbReference>
<name>A0A840SXX2_9RHOB</name>
<dbReference type="GO" id="GO:0005886">
    <property type="term" value="C:plasma membrane"/>
    <property type="evidence" value="ECO:0007669"/>
    <property type="project" value="UniProtKB-SubCell"/>
</dbReference>
<evidence type="ECO:0000256" key="4">
    <source>
        <dbReference type="ARBA" id="ARBA00022475"/>
    </source>
</evidence>
<feature type="transmembrane region" description="Helical" evidence="14">
    <location>
        <begin position="120"/>
        <end position="139"/>
    </location>
</feature>
<evidence type="ECO:0000256" key="3">
    <source>
        <dbReference type="ARBA" id="ARBA00012292"/>
    </source>
</evidence>
<dbReference type="Pfam" id="PF01040">
    <property type="entry name" value="UbiA"/>
    <property type="match status" value="1"/>
</dbReference>
<comment type="function">
    <text evidence="14">Converts heme B (protoheme IX) to heme O by substitution of the vinyl group on carbon 2 of heme B porphyrin ring with a hydroxyethyl farnesyl side group.</text>
</comment>
<evidence type="ECO:0000256" key="13">
    <source>
        <dbReference type="ARBA" id="ARBA00047690"/>
    </source>
</evidence>
<dbReference type="NCBIfam" id="NF003349">
    <property type="entry name" value="PRK04375.1-2"/>
    <property type="match status" value="1"/>
</dbReference>
<proteinExistence type="inferred from homology"/>
<evidence type="ECO:0000256" key="2">
    <source>
        <dbReference type="ARBA" id="ARBA00004919"/>
    </source>
</evidence>
<feature type="transmembrane region" description="Helical" evidence="14">
    <location>
        <begin position="26"/>
        <end position="45"/>
    </location>
</feature>
<feature type="transmembrane region" description="Helical" evidence="14">
    <location>
        <begin position="281"/>
        <end position="302"/>
    </location>
</feature>
<dbReference type="UniPathway" id="UPA00834">
    <property type="reaction ID" value="UER00712"/>
</dbReference>
<evidence type="ECO:0000256" key="1">
    <source>
        <dbReference type="ARBA" id="ARBA00004651"/>
    </source>
</evidence>
<dbReference type="GO" id="GO:0048034">
    <property type="term" value="P:heme O biosynthetic process"/>
    <property type="evidence" value="ECO:0007669"/>
    <property type="project" value="UniProtKB-UniRule"/>
</dbReference>
<feature type="transmembrane region" description="Helical" evidence="14">
    <location>
        <begin position="92"/>
        <end position="114"/>
    </location>
</feature>
<dbReference type="NCBIfam" id="TIGR01473">
    <property type="entry name" value="cyoE_ctaB"/>
    <property type="match status" value="1"/>
</dbReference>
<keyword evidence="5 14" id="KW-0808">Transferase</keyword>
<comment type="caution">
    <text evidence="15">The sequence shown here is derived from an EMBL/GenBank/DDBJ whole genome shotgun (WGS) entry which is preliminary data.</text>
</comment>
<keyword evidence="9 14" id="KW-0472">Membrane</keyword>
<feature type="transmembrane region" description="Helical" evidence="14">
    <location>
        <begin position="51"/>
        <end position="71"/>
    </location>
</feature>
<organism evidence="15 16">
    <name type="scientific">Amaricoccus macauensis</name>
    <dbReference type="NCBI Taxonomy" id="57001"/>
    <lineage>
        <taxon>Bacteria</taxon>
        <taxon>Pseudomonadati</taxon>
        <taxon>Pseudomonadota</taxon>
        <taxon>Alphaproteobacteria</taxon>
        <taxon>Rhodobacterales</taxon>
        <taxon>Paracoccaceae</taxon>
        <taxon>Amaricoccus</taxon>
    </lineage>
</organism>
<evidence type="ECO:0000256" key="9">
    <source>
        <dbReference type="ARBA" id="ARBA00023136"/>
    </source>
</evidence>
<evidence type="ECO:0000256" key="6">
    <source>
        <dbReference type="ARBA" id="ARBA00022692"/>
    </source>
</evidence>
<dbReference type="CDD" id="cd13957">
    <property type="entry name" value="PT_UbiA_Cox10"/>
    <property type="match status" value="1"/>
</dbReference>
<dbReference type="PANTHER" id="PTHR43448:SF7">
    <property type="entry name" value="4-HYDROXYBENZOATE SOLANESYLTRANSFERASE"/>
    <property type="match status" value="1"/>
</dbReference>
<keyword evidence="7 14" id="KW-1133">Transmembrane helix</keyword>
<evidence type="ECO:0000256" key="12">
    <source>
        <dbReference type="ARBA" id="ARBA00042475"/>
    </source>
</evidence>
<evidence type="ECO:0000256" key="5">
    <source>
        <dbReference type="ARBA" id="ARBA00022679"/>
    </source>
</evidence>
<reference evidence="15 16" key="1">
    <citation type="submission" date="2020-08" db="EMBL/GenBank/DDBJ databases">
        <title>Genomic Encyclopedia of Type Strains, Phase IV (KMG-IV): sequencing the most valuable type-strain genomes for metagenomic binning, comparative biology and taxonomic classification.</title>
        <authorList>
            <person name="Goeker M."/>
        </authorList>
    </citation>
    <scope>NUCLEOTIDE SEQUENCE [LARGE SCALE GENOMIC DNA]</scope>
    <source>
        <strain evidence="15 16">DSM 101730</strain>
    </source>
</reference>
<dbReference type="PANTHER" id="PTHR43448">
    <property type="entry name" value="PROTOHEME IX FARNESYLTRANSFERASE, MITOCHONDRIAL"/>
    <property type="match status" value="1"/>
</dbReference>
<comment type="catalytic activity">
    <reaction evidence="13 14">
        <text>heme b + (2E,6E)-farnesyl diphosphate + H2O = Fe(II)-heme o + diphosphate</text>
        <dbReference type="Rhea" id="RHEA:28070"/>
        <dbReference type="ChEBI" id="CHEBI:15377"/>
        <dbReference type="ChEBI" id="CHEBI:33019"/>
        <dbReference type="ChEBI" id="CHEBI:60344"/>
        <dbReference type="ChEBI" id="CHEBI:60530"/>
        <dbReference type="ChEBI" id="CHEBI:175763"/>
        <dbReference type="EC" id="2.5.1.141"/>
    </reaction>
</comment>
<dbReference type="RefSeq" id="WP_184153765.1">
    <property type="nucleotide sequence ID" value="NZ_JACHFM010000004.1"/>
</dbReference>
<feature type="transmembrane region" description="Helical" evidence="14">
    <location>
        <begin position="171"/>
        <end position="194"/>
    </location>
</feature>
<evidence type="ECO:0000256" key="8">
    <source>
        <dbReference type="ARBA" id="ARBA00023133"/>
    </source>
</evidence>
<evidence type="ECO:0000313" key="15">
    <source>
        <dbReference type="EMBL" id="MBB5223922.1"/>
    </source>
</evidence>
<evidence type="ECO:0000256" key="14">
    <source>
        <dbReference type="HAMAP-Rule" id="MF_00154"/>
    </source>
</evidence>
<evidence type="ECO:0000313" key="16">
    <source>
        <dbReference type="Proteomes" id="UP000549457"/>
    </source>
</evidence>
<evidence type="ECO:0000256" key="7">
    <source>
        <dbReference type="ARBA" id="ARBA00022989"/>
    </source>
</evidence>
<comment type="subunit">
    <text evidence="14">Interacts with CtaA.</text>
</comment>
<evidence type="ECO:0000256" key="10">
    <source>
        <dbReference type="ARBA" id="ARBA00030253"/>
    </source>
</evidence>
<dbReference type="Gene3D" id="1.10.357.140">
    <property type="entry name" value="UbiA prenyltransferase"/>
    <property type="match status" value="1"/>
</dbReference>
<keyword evidence="4 14" id="KW-1003">Cell membrane</keyword>
<dbReference type="Proteomes" id="UP000549457">
    <property type="component" value="Unassembled WGS sequence"/>
</dbReference>